<dbReference type="GO" id="GO:0034023">
    <property type="term" value="F:5-(carboxyamino)imidazole ribonucleotide mutase activity"/>
    <property type="evidence" value="ECO:0007669"/>
    <property type="project" value="UniProtKB-UniRule"/>
</dbReference>
<keyword evidence="2 3" id="KW-0413">Isomerase</keyword>
<dbReference type="GO" id="GO:0006189">
    <property type="term" value="P:'de novo' IMP biosynthetic process"/>
    <property type="evidence" value="ECO:0007669"/>
    <property type="project" value="UniProtKB-UniRule"/>
</dbReference>
<dbReference type="InterPro" id="IPR033747">
    <property type="entry name" value="PurE_ClassI"/>
</dbReference>
<evidence type="ECO:0000256" key="3">
    <source>
        <dbReference type="HAMAP-Rule" id="MF_01929"/>
    </source>
</evidence>
<dbReference type="EMBL" id="LWMV01000146">
    <property type="protein sequence ID" value="KZX13425.1"/>
    <property type="molecule type" value="Genomic_DNA"/>
</dbReference>
<evidence type="ECO:0000313" key="6">
    <source>
        <dbReference type="Proteomes" id="UP000077245"/>
    </source>
</evidence>
<evidence type="ECO:0000256" key="1">
    <source>
        <dbReference type="ARBA" id="ARBA00022755"/>
    </source>
</evidence>
<feature type="binding site" evidence="3">
    <location>
        <position position="11"/>
    </location>
    <ligand>
        <name>substrate</name>
    </ligand>
</feature>
<dbReference type="SMART" id="SM01001">
    <property type="entry name" value="AIRC"/>
    <property type="match status" value="2"/>
</dbReference>
<comment type="similarity">
    <text evidence="3">Belongs to the AIR carboxylase family. Class I subfamily.</text>
</comment>
<dbReference type="NCBIfam" id="TIGR01162">
    <property type="entry name" value="purE"/>
    <property type="match status" value="2"/>
</dbReference>
<reference evidence="5 6" key="1">
    <citation type="submission" date="2016-04" db="EMBL/GenBank/DDBJ databases">
        <title>Genome sequence of Methanobrevibacter curvatus DSM 11111.</title>
        <authorList>
            <person name="Poehlein A."/>
            <person name="Seedorf H."/>
            <person name="Daniel R."/>
        </authorList>
    </citation>
    <scope>NUCLEOTIDE SEQUENCE [LARGE SCALE GENOMIC DNA]</scope>
    <source>
        <strain evidence="5 6">DSM 11111</strain>
    </source>
</reference>
<dbReference type="AlphaFoldDB" id="A0A162FI80"/>
<dbReference type="STRING" id="49547.MBCUR_06890"/>
<dbReference type="Proteomes" id="UP000077245">
    <property type="component" value="Unassembled WGS sequence"/>
</dbReference>
<gene>
    <name evidence="5" type="primary">purE_1</name>
    <name evidence="3" type="synonym">purE</name>
    <name evidence="5" type="ORF">MBCUR_06890</name>
</gene>
<dbReference type="SUPFAM" id="SSF52255">
    <property type="entry name" value="N5-CAIR mutase (phosphoribosylaminoimidazole carboxylase, PurE)"/>
    <property type="match status" value="2"/>
</dbReference>
<dbReference type="PATRIC" id="fig|49547.3.peg.741"/>
<dbReference type="OrthoDB" id="9473at2157"/>
<dbReference type="InterPro" id="IPR000031">
    <property type="entry name" value="PurE_dom"/>
</dbReference>
<feature type="domain" description="PurE" evidence="4">
    <location>
        <begin position="3"/>
        <end position="151"/>
    </location>
</feature>
<comment type="catalytic activity">
    <reaction evidence="3">
        <text>5-carboxyamino-1-(5-phospho-D-ribosyl)imidazole + H(+) = 5-amino-1-(5-phospho-D-ribosyl)imidazole-4-carboxylate</text>
        <dbReference type="Rhea" id="RHEA:13193"/>
        <dbReference type="ChEBI" id="CHEBI:15378"/>
        <dbReference type="ChEBI" id="CHEBI:58730"/>
        <dbReference type="ChEBI" id="CHEBI:77657"/>
        <dbReference type="EC" id="5.4.99.18"/>
    </reaction>
</comment>
<comment type="caution">
    <text evidence="5">The sequence shown here is derived from an EMBL/GenBank/DDBJ whole genome shotgun (WGS) entry which is preliminary data.</text>
</comment>
<comment type="function">
    <text evidence="3">Catalyzes the conversion of N5-carboxyaminoimidazole ribonucleotide (N5-CAIR) to 4-carboxy-5-aminoimidazole ribonucleotide (CAIR).</text>
</comment>
<comment type="pathway">
    <text evidence="3">Purine metabolism; IMP biosynthesis via de novo pathway; 5-amino-1-(5-phospho-D-ribosyl)imidazole-4-carboxylate from 5-amino-1-(5-phospho-D-ribosyl)imidazole (N5-CAIR route): step 2/2.</text>
</comment>
<dbReference type="EC" id="5.4.99.18" evidence="3"/>
<evidence type="ECO:0000259" key="4">
    <source>
        <dbReference type="SMART" id="SM01001"/>
    </source>
</evidence>
<dbReference type="RefSeq" id="WP_067090232.1">
    <property type="nucleotide sequence ID" value="NZ_LWMV01000146.1"/>
</dbReference>
<proteinExistence type="inferred from homology"/>
<evidence type="ECO:0000256" key="2">
    <source>
        <dbReference type="ARBA" id="ARBA00023235"/>
    </source>
</evidence>
<keyword evidence="6" id="KW-1185">Reference proteome</keyword>
<feature type="domain" description="PurE" evidence="4">
    <location>
        <begin position="214"/>
        <end position="360"/>
    </location>
</feature>
<accession>A0A162FI80</accession>
<feature type="binding site" evidence="3">
    <location>
        <position position="41"/>
    </location>
    <ligand>
        <name>substrate</name>
    </ligand>
</feature>
<evidence type="ECO:0000313" key="5">
    <source>
        <dbReference type="EMBL" id="KZX13425.1"/>
    </source>
</evidence>
<organism evidence="5 6">
    <name type="scientific">Methanobrevibacter curvatus</name>
    <dbReference type="NCBI Taxonomy" id="49547"/>
    <lineage>
        <taxon>Archaea</taxon>
        <taxon>Methanobacteriati</taxon>
        <taxon>Methanobacteriota</taxon>
        <taxon>Methanomada group</taxon>
        <taxon>Methanobacteria</taxon>
        <taxon>Methanobacteriales</taxon>
        <taxon>Methanobacteriaceae</taxon>
        <taxon>Methanobrevibacter</taxon>
    </lineage>
</organism>
<keyword evidence="1 3" id="KW-0658">Purine biosynthesis</keyword>
<dbReference type="UniPathway" id="UPA00074">
    <property type="reaction ID" value="UER00943"/>
</dbReference>
<name>A0A162FI80_9EURY</name>
<protein>
    <recommendedName>
        <fullName evidence="3">N5-carboxyaminoimidazole ribonucleotide mutase</fullName>
        <shortName evidence="3">N5-CAIR mutase</shortName>
        <ecNumber evidence="3">5.4.99.18</ecNumber>
    </recommendedName>
    <alternativeName>
        <fullName evidence="3">5-(carboxyamino)imidazole ribonucleotide mutase</fullName>
    </alternativeName>
</protein>
<dbReference type="PANTHER" id="PTHR23046:SF2">
    <property type="entry name" value="PHOSPHORIBOSYLAMINOIMIDAZOLE CARBOXYLASE"/>
    <property type="match status" value="1"/>
</dbReference>
<dbReference type="HAMAP" id="MF_01929">
    <property type="entry name" value="PurE_classI"/>
    <property type="match status" value="1"/>
</dbReference>
<dbReference type="PANTHER" id="PTHR23046">
    <property type="entry name" value="PHOSPHORIBOSYLAMINOIMIDAZOLE CARBOXYLASE CATALYTIC SUBUNIT"/>
    <property type="match status" value="1"/>
</dbReference>
<sequence>MNPKIMIILGSSSDIKIAEKAIDVLEKLQVPYSLHIASAHRTHEKVKNLVIQGTNEGIEVFIAIAGLTAHLGGVIASYTHRPVVGVPVKAKLGGIDASFATAQMPYPAPVATVGIDRGDNGAILAGQIIGINDYNVRKNISNLRNSYVEKVDIDDKKIHSKLNGNYFNNTFLNDIINEKLEDTDNLTDNLTDKYKINGDNDPNFNESKKDKDSPIVCVIPGSYSDMKVAKKVTNTLDRLRINYDVNIISPVRNPVKFQKYIESQENVKVFIAVTGLSAHVSGSLVALSEKPVIGVPCAIELDGLDSLISMISMPPGVPVGTVGISNGKNGAILAAEILAIENKDIEANLKLLKYESNSIN</sequence>
<dbReference type="Gene3D" id="3.40.50.1970">
    <property type="match status" value="2"/>
</dbReference>
<feature type="binding site" evidence="3">
    <location>
        <position position="14"/>
    </location>
    <ligand>
        <name>substrate</name>
    </ligand>
</feature>
<dbReference type="Pfam" id="PF00731">
    <property type="entry name" value="AIRC"/>
    <property type="match status" value="2"/>
</dbReference>
<dbReference type="InterPro" id="IPR024694">
    <property type="entry name" value="PurE_prokaryotes"/>
</dbReference>